<dbReference type="Proteomes" id="UP000027192">
    <property type="component" value="Unassembled WGS sequence"/>
</dbReference>
<reference evidence="1 2" key="1">
    <citation type="submission" date="2014-04" db="EMBL/GenBank/DDBJ databases">
        <title>Draft genome sequence of Photobacterium halotolerans S2753: a solonamide, ngercheumicin and holomycin producer.</title>
        <authorList>
            <person name="Machado H.R."/>
            <person name="Gram L."/>
        </authorList>
    </citation>
    <scope>NUCLEOTIDE SEQUENCE [LARGE SCALE GENOMIC DNA]</scope>
    <source>
        <strain evidence="1 2">S2753</strain>
    </source>
</reference>
<gene>
    <name evidence="1" type="ORF">EA58_00080</name>
</gene>
<dbReference type="Pfam" id="PF09391">
    <property type="entry name" value="DUF2000"/>
    <property type="match status" value="1"/>
</dbReference>
<dbReference type="AlphaFoldDB" id="A0A066RT32"/>
<sequence length="145" mass="16219">MMHNSLPDENQKRFVAVLSKKLELGRTFNVLGHISVGLSAQLEQGMAHFVDYTDKDGQVHPSLSHYPFIVLKADNSNKIRKIREAALAKGVMFTDFTHTMTDGGSLHQQAITAETAEVDLEYMGIGLFGDAETLKEMTKKFSLYR</sequence>
<comment type="caution">
    <text evidence="1">The sequence shown here is derived from an EMBL/GenBank/DDBJ whole genome shotgun (WGS) entry which is preliminary data.</text>
</comment>
<dbReference type="STRING" id="1654360.EA58_00080"/>
<organism evidence="1 2">
    <name type="scientific">Photobacterium galatheae</name>
    <dbReference type="NCBI Taxonomy" id="1654360"/>
    <lineage>
        <taxon>Bacteria</taxon>
        <taxon>Pseudomonadati</taxon>
        <taxon>Pseudomonadota</taxon>
        <taxon>Gammaproteobacteria</taxon>
        <taxon>Vibrionales</taxon>
        <taxon>Vibrionaceae</taxon>
        <taxon>Photobacterium</taxon>
    </lineage>
</organism>
<dbReference type="InterPro" id="IPR023476">
    <property type="entry name" value="Pep_tRNA_hydro_II_dom_sf"/>
</dbReference>
<accession>A0A066RT32</accession>
<dbReference type="SUPFAM" id="SSF102462">
    <property type="entry name" value="Peptidyl-tRNA hydrolase II"/>
    <property type="match status" value="1"/>
</dbReference>
<protein>
    <recommendedName>
        <fullName evidence="3">DUF2000 domain-containing protein</fullName>
    </recommendedName>
</protein>
<evidence type="ECO:0000313" key="2">
    <source>
        <dbReference type="Proteomes" id="UP000027192"/>
    </source>
</evidence>
<name>A0A066RT32_9GAMM</name>
<proteinExistence type="predicted"/>
<dbReference type="PIRSF" id="PIRSF033736">
    <property type="entry name" value="UCP033763"/>
    <property type="match status" value="1"/>
</dbReference>
<evidence type="ECO:0008006" key="3">
    <source>
        <dbReference type="Google" id="ProtNLM"/>
    </source>
</evidence>
<dbReference type="InterPro" id="IPR018988">
    <property type="entry name" value="DUF2000"/>
</dbReference>
<dbReference type="OrthoDB" id="21143at2"/>
<dbReference type="Gene3D" id="3.40.1490.10">
    <property type="entry name" value="Bit1"/>
    <property type="match status" value="1"/>
</dbReference>
<keyword evidence="2" id="KW-1185">Reference proteome</keyword>
<dbReference type="InterPro" id="IPR017021">
    <property type="entry name" value="UCP033763"/>
</dbReference>
<evidence type="ECO:0000313" key="1">
    <source>
        <dbReference type="EMBL" id="KDM93519.1"/>
    </source>
</evidence>
<dbReference type="EMBL" id="JMIB01000001">
    <property type="protein sequence ID" value="KDM93519.1"/>
    <property type="molecule type" value="Genomic_DNA"/>
</dbReference>
<dbReference type="RefSeq" id="WP_036747476.1">
    <property type="nucleotide sequence ID" value="NZ_JAGSGC010000021.1"/>
</dbReference>